<keyword evidence="2" id="KW-1003">Cell membrane</keyword>
<keyword evidence="8" id="KW-0969">Cilium</keyword>
<evidence type="ECO:0000256" key="4">
    <source>
        <dbReference type="ARBA" id="ARBA00022989"/>
    </source>
</evidence>
<evidence type="ECO:0000313" key="9">
    <source>
        <dbReference type="Proteomes" id="UP000005636"/>
    </source>
</evidence>
<dbReference type="InterPro" id="IPR022781">
    <property type="entry name" value="Flagellar_biosynth_FliO"/>
</dbReference>
<keyword evidence="8" id="KW-0282">Flagellum</keyword>
<feature type="transmembrane region" description="Helical" evidence="6">
    <location>
        <begin position="69"/>
        <end position="87"/>
    </location>
</feature>
<keyword evidence="8" id="KW-0966">Cell projection</keyword>
<evidence type="ECO:0000256" key="6">
    <source>
        <dbReference type="SAM" id="Phobius"/>
    </source>
</evidence>
<dbReference type="Pfam" id="PF04347">
    <property type="entry name" value="FliO"/>
    <property type="match status" value="1"/>
</dbReference>
<keyword evidence="5 6" id="KW-0472">Membrane</keyword>
<feature type="chain" id="PRO_5047358705" evidence="7">
    <location>
        <begin position="28"/>
        <end position="221"/>
    </location>
</feature>
<accession>A0ABM5MGH2</accession>
<keyword evidence="9" id="KW-1185">Reference proteome</keyword>
<dbReference type="EMBL" id="CP003125">
    <property type="protein sequence ID" value="AEV18737.1"/>
    <property type="molecule type" value="Genomic_DNA"/>
</dbReference>
<feature type="signal peptide" evidence="7">
    <location>
        <begin position="1"/>
        <end position="27"/>
    </location>
</feature>
<sequence>METMAIWRWAAVLLAAAIALGPTPASAAQSPTVADCLQHPDSCGPSAPSGQQTNQTANQAADAVSASDVLRLIGATAFVLILLYAVLRWMSRRQSFVSSQKGVIEHLGGTSVGTNRSVQLIKVGRRLLVIGVGDSIQLLTEIEDEQEMNELLAQHRERLERMAEFGRLGSFLRGEWTGKSKRKNGLPPSFSTLLAEEMKQMTEKRNEWLKRLKGKGTAGDE</sequence>
<evidence type="ECO:0000256" key="2">
    <source>
        <dbReference type="ARBA" id="ARBA00022475"/>
    </source>
</evidence>
<evidence type="ECO:0000256" key="7">
    <source>
        <dbReference type="SAM" id="SignalP"/>
    </source>
</evidence>
<keyword evidence="7" id="KW-0732">Signal</keyword>
<gene>
    <name evidence="8" type="ORF">GTCCBUS3UF5_14240</name>
</gene>
<dbReference type="Proteomes" id="UP000005636">
    <property type="component" value="Chromosome"/>
</dbReference>
<evidence type="ECO:0000256" key="5">
    <source>
        <dbReference type="ARBA" id="ARBA00023136"/>
    </source>
</evidence>
<dbReference type="NCBIfam" id="NF009951">
    <property type="entry name" value="PRK13415.1"/>
    <property type="match status" value="1"/>
</dbReference>
<evidence type="ECO:0000256" key="3">
    <source>
        <dbReference type="ARBA" id="ARBA00022692"/>
    </source>
</evidence>
<name>A0ABM5MGH2_GEOTH</name>
<protein>
    <submittedName>
        <fullName evidence="8">Flagellar biosynthesis protein FliO</fullName>
    </submittedName>
</protein>
<keyword evidence="3 6" id="KW-0812">Transmembrane</keyword>
<comment type="subcellular location">
    <subcellularLocation>
        <location evidence="1">Cell membrane</location>
    </subcellularLocation>
</comment>
<keyword evidence="4 6" id="KW-1133">Transmembrane helix</keyword>
<evidence type="ECO:0000256" key="1">
    <source>
        <dbReference type="ARBA" id="ARBA00004236"/>
    </source>
</evidence>
<proteinExistence type="predicted"/>
<organism evidence="8 9">
    <name type="scientific">Geobacillus thermoleovorans CCB_US3_UF5</name>
    <dbReference type="NCBI Taxonomy" id="1111068"/>
    <lineage>
        <taxon>Bacteria</taxon>
        <taxon>Bacillati</taxon>
        <taxon>Bacillota</taxon>
        <taxon>Bacilli</taxon>
        <taxon>Bacillales</taxon>
        <taxon>Anoxybacillaceae</taxon>
        <taxon>Geobacillus</taxon>
        <taxon>Geobacillus thermoleovorans group</taxon>
    </lineage>
</organism>
<evidence type="ECO:0000313" key="8">
    <source>
        <dbReference type="EMBL" id="AEV18737.1"/>
    </source>
</evidence>
<reference evidence="8 9" key="1">
    <citation type="submission" date="2011-11" db="EMBL/GenBank/DDBJ databases">
        <title>Complete genome sequence of thermophilic Geobacillus thermoleovorans CCB_US3_UF5.</title>
        <authorList>
            <person name="Muhd Sakaff M.K.L."/>
            <person name="Abdul Rahman A.Y."/>
            <person name="Saito J.A."/>
            <person name="Hou S."/>
            <person name="Alam M."/>
        </authorList>
    </citation>
    <scope>NUCLEOTIDE SEQUENCE [LARGE SCALE GENOMIC DNA]</scope>
    <source>
        <strain evidence="8 9">CCB_US3_UF5</strain>
    </source>
</reference>